<protein>
    <submittedName>
        <fullName evidence="3">FAD-binding protein</fullName>
    </submittedName>
</protein>
<gene>
    <name evidence="3" type="ORF">LHJ74_24950</name>
</gene>
<dbReference type="InterPro" id="IPR010031">
    <property type="entry name" value="FAD_lactone_oxidase-like"/>
</dbReference>
<accession>A0ABT2JZ05</accession>
<dbReference type="Pfam" id="PF01565">
    <property type="entry name" value="FAD_binding_4"/>
    <property type="match status" value="1"/>
</dbReference>
<dbReference type="Pfam" id="PF04030">
    <property type="entry name" value="ALO"/>
    <property type="match status" value="1"/>
</dbReference>
<dbReference type="Gene3D" id="3.30.70.2520">
    <property type="match status" value="1"/>
</dbReference>
<evidence type="ECO:0000259" key="2">
    <source>
        <dbReference type="PROSITE" id="PS51387"/>
    </source>
</evidence>
<dbReference type="Proteomes" id="UP001156389">
    <property type="component" value="Unassembled WGS sequence"/>
</dbReference>
<evidence type="ECO:0000313" key="3">
    <source>
        <dbReference type="EMBL" id="MCT2593120.1"/>
    </source>
</evidence>
<sequence>MIDAERQRGAGALNWAGNIAFSMGAPHRPESLDALRALIAEARHVRVLGSGHSFNAIADADGPDGTLISLSALPSSVEIDTAARTVRVAGGVRYAELATLLHERGMALANMASLPHISVAGSVATGTHGSGNANQPLSAAVRRVEMLTADGSPLTLDRGDDGFGGAVVALGALGVVTALTLDLEPGFEVSQQVFTALPFAGLDFEAVSGAAYSVSLFTDWRGPRFTQAWLKQRSDLPPVDFPHAAPATAQAHPMAGLPPENCTAQLGVFGPWHERLPHFRAGFTPSSGDELHSEYQLPRADAAEALRALDSLREALAPVVQICEVRTVAADTQWLSPSYGRDTVAFHFTWVPDAEAVLPVIALVEEHLAPYAPRPHWGKLFGITPAQLHERYPELPAFTSLAGELDPGAKFRNAFVRDILGG</sequence>
<dbReference type="SUPFAM" id="SSF56176">
    <property type="entry name" value="FAD-binding/transporter-associated domain-like"/>
    <property type="match status" value="1"/>
</dbReference>
<evidence type="ECO:0000256" key="1">
    <source>
        <dbReference type="ARBA" id="ARBA00023002"/>
    </source>
</evidence>
<comment type="caution">
    <text evidence="3">The sequence shown here is derived from an EMBL/GenBank/DDBJ whole genome shotgun (WGS) entry which is preliminary data.</text>
</comment>
<name>A0ABT2JZ05_9ACTN</name>
<reference evidence="3 4" key="1">
    <citation type="submission" date="2021-10" db="EMBL/GenBank/DDBJ databases">
        <title>Streptomyces gossypii sp. nov., isolated from soil collected from cotton field.</title>
        <authorList>
            <person name="Ge X."/>
            <person name="Chen X."/>
            <person name="Liu W."/>
        </authorList>
    </citation>
    <scope>NUCLEOTIDE SEQUENCE [LARGE SCALE GENOMIC DNA]</scope>
    <source>
        <strain evidence="3 4">N2-109</strain>
    </source>
</reference>
<dbReference type="Gene3D" id="1.10.45.10">
    <property type="entry name" value="Vanillyl-alcohol Oxidase, Chain A, domain 4"/>
    <property type="match status" value="1"/>
</dbReference>
<keyword evidence="4" id="KW-1185">Reference proteome</keyword>
<proteinExistence type="predicted"/>
<dbReference type="Gene3D" id="3.30.43.10">
    <property type="entry name" value="Uridine Diphospho-n-acetylenolpyruvylglucosamine Reductase, domain 2"/>
    <property type="match status" value="1"/>
</dbReference>
<dbReference type="PIRSF" id="PIRSF000136">
    <property type="entry name" value="LGO_GLO"/>
    <property type="match status" value="1"/>
</dbReference>
<dbReference type="Gene3D" id="3.30.70.2530">
    <property type="match status" value="1"/>
</dbReference>
<dbReference type="PROSITE" id="PS51387">
    <property type="entry name" value="FAD_PCMH"/>
    <property type="match status" value="1"/>
</dbReference>
<feature type="domain" description="FAD-binding PCMH-type" evidence="2">
    <location>
        <begin position="8"/>
        <end position="186"/>
    </location>
</feature>
<dbReference type="InterPro" id="IPR036318">
    <property type="entry name" value="FAD-bd_PCMH-like_sf"/>
</dbReference>
<dbReference type="PANTHER" id="PTHR43762:SF1">
    <property type="entry name" value="D-ARABINONO-1,4-LACTONE OXIDASE"/>
    <property type="match status" value="1"/>
</dbReference>
<dbReference type="PANTHER" id="PTHR43762">
    <property type="entry name" value="L-GULONOLACTONE OXIDASE"/>
    <property type="match status" value="1"/>
</dbReference>
<dbReference type="Gene3D" id="3.30.465.10">
    <property type="match status" value="1"/>
</dbReference>
<organism evidence="3 4">
    <name type="scientific">Streptomyces gossypii</name>
    <dbReference type="NCBI Taxonomy" id="2883101"/>
    <lineage>
        <taxon>Bacteria</taxon>
        <taxon>Bacillati</taxon>
        <taxon>Actinomycetota</taxon>
        <taxon>Actinomycetes</taxon>
        <taxon>Kitasatosporales</taxon>
        <taxon>Streptomycetaceae</taxon>
        <taxon>Streptomyces</taxon>
    </lineage>
</organism>
<dbReference type="InterPro" id="IPR006094">
    <property type="entry name" value="Oxid_FAD_bind_N"/>
</dbReference>
<dbReference type="RefSeq" id="WP_260220468.1">
    <property type="nucleotide sequence ID" value="NZ_JAJAGO010000012.1"/>
</dbReference>
<dbReference type="InterPro" id="IPR016171">
    <property type="entry name" value="Vanillyl_alc_oxidase_C-sub2"/>
</dbReference>
<evidence type="ECO:0000313" key="4">
    <source>
        <dbReference type="Proteomes" id="UP001156389"/>
    </source>
</evidence>
<dbReference type="InterPro" id="IPR016166">
    <property type="entry name" value="FAD-bd_PCMH"/>
</dbReference>
<dbReference type="EMBL" id="JAJAGO010000012">
    <property type="protein sequence ID" value="MCT2593120.1"/>
    <property type="molecule type" value="Genomic_DNA"/>
</dbReference>
<keyword evidence="1" id="KW-0560">Oxidoreductase</keyword>
<dbReference type="InterPro" id="IPR016169">
    <property type="entry name" value="FAD-bd_PCMH_sub2"/>
</dbReference>
<dbReference type="InterPro" id="IPR016167">
    <property type="entry name" value="FAD-bd_PCMH_sub1"/>
</dbReference>
<dbReference type="InterPro" id="IPR007173">
    <property type="entry name" value="ALO_C"/>
</dbReference>